<reference evidence="3" key="1">
    <citation type="journal article" date="2020" name="Mol. Plant Microbe Interact.">
        <title>Genome Sequence of the Biocontrol Agent Coniothyrium minitans strain Conio (IMI 134523).</title>
        <authorList>
            <person name="Patel D."/>
            <person name="Shittu T.A."/>
            <person name="Baroncelli R."/>
            <person name="Muthumeenakshi S."/>
            <person name="Osborne T.H."/>
            <person name="Janganan T.K."/>
            <person name="Sreenivasaprasad S."/>
        </authorList>
    </citation>
    <scope>NUCLEOTIDE SEQUENCE</scope>
    <source>
        <strain evidence="3">Conio</strain>
    </source>
</reference>
<name>A0A9P6G7B1_9PLEO</name>
<accession>A0A9P6G7B1</accession>
<dbReference type="EMBL" id="WJXW01000014">
    <property type="protein sequence ID" value="KAF9730461.1"/>
    <property type="molecule type" value="Genomic_DNA"/>
</dbReference>
<evidence type="ECO:0000256" key="1">
    <source>
        <dbReference type="SAM" id="MobiDB-lite"/>
    </source>
</evidence>
<protein>
    <submittedName>
        <fullName evidence="3">Uncharacterized protein</fullName>
    </submittedName>
</protein>
<dbReference type="Proteomes" id="UP000756921">
    <property type="component" value="Unassembled WGS sequence"/>
</dbReference>
<dbReference type="OrthoDB" id="4838853at2759"/>
<dbReference type="AlphaFoldDB" id="A0A9P6G7B1"/>
<organism evidence="3 4">
    <name type="scientific">Paraphaeosphaeria minitans</name>
    <dbReference type="NCBI Taxonomy" id="565426"/>
    <lineage>
        <taxon>Eukaryota</taxon>
        <taxon>Fungi</taxon>
        <taxon>Dikarya</taxon>
        <taxon>Ascomycota</taxon>
        <taxon>Pezizomycotina</taxon>
        <taxon>Dothideomycetes</taxon>
        <taxon>Pleosporomycetidae</taxon>
        <taxon>Pleosporales</taxon>
        <taxon>Massarineae</taxon>
        <taxon>Didymosphaeriaceae</taxon>
        <taxon>Paraphaeosphaeria</taxon>
    </lineage>
</organism>
<feature type="region of interest" description="Disordered" evidence="1">
    <location>
        <begin position="1"/>
        <end position="76"/>
    </location>
</feature>
<dbReference type="PANTHER" id="PTHR42024">
    <property type="entry name" value="AMINO ACID PERMEASE_ SLC12A DOMAIN-CONTAINING PROTEIN"/>
    <property type="match status" value="1"/>
</dbReference>
<feature type="transmembrane region" description="Helical" evidence="2">
    <location>
        <begin position="229"/>
        <end position="250"/>
    </location>
</feature>
<dbReference type="PANTHER" id="PTHR42024:SF1">
    <property type="entry name" value="AMINO ACID PERMEASE_ SLC12A DOMAIN-CONTAINING PROTEIN"/>
    <property type="match status" value="1"/>
</dbReference>
<keyword evidence="4" id="KW-1185">Reference proteome</keyword>
<feature type="transmembrane region" description="Helical" evidence="2">
    <location>
        <begin position="155"/>
        <end position="177"/>
    </location>
</feature>
<keyword evidence="2" id="KW-0812">Transmembrane</keyword>
<evidence type="ECO:0000313" key="3">
    <source>
        <dbReference type="EMBL" id="KAF9730461.1"/>
    </source>
</evidence>
<keyword evidence="2" id="KW-0472">Membrane</keyword>
<feature type="transmembrane region" description="Helical" evidence="2">
    <location>
        <begin position="346"/>
        <end position="368"/>
    </location>
</feature>
<sequence length="414" mass="46309">MASTQHTASMEPLRQDAPMQMQPKVAVEPPTPQETPQTEECIEPSLHTAKDGISTANRPHRHEATQPATHPSLQIPGITVANADGTADERGRSTVAQTTTDAAMLNGNLSATASRAPSPNPSALYPHTQVVFEDPDFATPPPLNYSLRPRKKSIFWFWLLIFLDCVCMPIGLYFGMWYGLTRDQLSANAVFSISTALLGTVSIVEYFIRFNRLWRKNSNCRVIGAKRFYLDWFHWNLSVGWFFVMIELIAGTCPHNPPIRVLAIPASTMLFAIGVELLMVDILRIFGVRAPCRISSLPVGAQLRPGIYAYIEDICAVDGSGGTEFRQRLNLRYQASKAFREMLHRLTLFWAIGAIVCSAVTVAIVFTIQRDAAYIVGWVLPFLWAGVWTAITIPWVQRSLAHEYEQWTTAKWKA</sequence>
<evidence type="ECO:0000256" key="2">
    <source>
        <dbReference type="SAM" id="Phobius"/>
    </source>
</evidence>
<proteinExistence type="predicted"/>
<feature type="transmembrane region" description="Helical" evidence="2">
    <location>
        <begin position="262"/>
        <end position="283"/>
    </location>
</feature>
<keyword evidence="2" id="KW-1133">Transmembrane helix</keyword>
<gene>
    <name evidence="3" type="ORF">PMIN01_11330</name>
</gene>
<comment type="caution">
    <text evidence="3">The sequence shown here is derived from an EMBL/GenBank/DDBJ whole genome shotgun (WGS) entry which is preliminary data.</text>
</comment>
<feature type="transmembrane region" description="Helical" evidence="2">
    <location>
        <begin position="189"/>
        <end position="208"/>
    </location>
</feature>
<feature type="transmembrane region" description="Helical" evidence="2">
    <location>
        <begin position="374"/>
        <end position="396"/>
    </location>
</feature>
<evidence type="ECO:0000313" key="4">
    <source>
        <dbReference type="Proteomes" id="UP000756921"/>
    </source>
</evidence>